<accession>A0A221W621</accession>
<gene>
    <name evidence="2" type="ORF">AHOG_17170</name>
</gene>
<dbReference type="Proteomes" id="UP000204221">
    <property type="component" value="Chromosome"/>
</dbReference>
<dbReference type="EMBL" id="CP022521">
    <property type="protein sequence ID" value="ASO21059.1"/>
    <property type="molecule type" value="Genomic_DNA"/>
</dbReference>
<reference evidence="2 3" key="1">
    <citation type="submission" date="2017-07" db="EMBL/GenBank/DDBJ databases">
        <title>Complete genome sequence of Actinoalloteichus hoggarensis DSM 45943, type strain of Actinoalloteichus hoggarensis.</title>
        <authorList>
            <person name="Ruckert C."/>
            <person name="Nouioui I."/>
            <person name="Willmese J."/>
            <person name="van Wezel G."/>
            <person name="Klenk H.-P."/>
            <person name="Kalinowski J."/>
            <person name="Zotchev S.B."/>
        </authorList>
    </citation>
    <scope>NUCLEOTIDE SEQUENCE [LARGE SCALE GENOMIC DNA]</scope>
    <source>
        <strain evidence="2 3">DSM 45943</strain>
    </source>
</reference>
<protein>
    <submittedName>
        <fullName evidence="2">Uncharacterized protein</fullName>
    </submittedName>
</protein>
<organism evidence="2 3">
    <name type="scientific">Actinoalloteichus hoggarensis</name>
    <dbReference type="NCBI Taxonomy" id="1470176"/>
    <lineage>
        <taxon>Bacteria</taxon>
        <taxon>Bacillati</taxon>
        <taxon>Actinomycetota</taxon>
        <taxon>Actinomycetes</taxon>
        <taxon>Pseudonocardiales</taxon>
        <taxon>Pseudonocardiaceae</taxon>
        <taxon>Actinoalloteichus</taxon>
    </lineage>
</organism>
<proteinExistence type="predicted"/>
<dbReference type="KEGG" id="ahg:AHOG_17170"/>
<dbReference type="AlphaFoldDB" id="A0A221W621"/>
<evidence type="ECO:0000313" key="2">
    <source>
        <dbReference type="EMBL" id="ASO21059.1"/>
    </source>
</evidence>
<sequence>MAEDPDRTDSVHGHLIDEVMRRMEEMRKRDKR</sequence>
<evidence type="ECO:0000313" key="3">
    <source>
        <dbReference type="Proteomes" id="UP000204221"/>
    </source>
</evidence>
<keyword evidence="3" id="KW-1185">Reference proteome</keyword>
<evidence type="ECO:0000256" key="1">
    <source>
        <dbReference type="SAM" id="MobiDB-lite"/>
    </source>
</evidence>
<name>A0A221W621_9PSEU</name>
<feature type="region of interest" description="Disordered" evidence="1">
    <location>
        <begin position="1"/>
        <end position="32"/>
    </location>
</feature>